<comment type="pathway">
    <text evidence="9">Sulfur metabolism; glutathione metabolism.</text>
</comment>
<organism evidence="11 12">
    <name type="scientific">Flectobacillus roseus</name>
    <dbReference type="NCBI Taxonomy" id="502259"/>
    <lineage>
        <taxon>Bacteria</taxon>
        <taxon>Pseudomonadati</taxon>
        <taxon>Bacteroidota</taxon>
        <taxon>Cytophagia</taxon>
        <taxon>Cytophagales</taxon>
        <taxon>Flectobacillaceae</taxon>
        <taxon>Flectobacillus</taxon>
    </lineage>
</organism>
<evidence type="ECO:0000256" key="3">
    <source>
        <dbReference type="ARBA" id="ARBA00009381"/>
    </source>
</evidence>
<evidence type="ECO:0000256" key="9">
    <source>
        <dbReference type="RuleBase" id="RU368036"/>
    </source>
</evidence>
<evidence type="ECO:0000256" key="8">
    <source>
        <dbReference type="ARBA" id="ARBA00047417"/>
    </source>
</evidence>
<dbReference type="InterPro" id="IPR000101">
    <property type="entry name" value="GGT_peptidase"/>
</dbReference>
<dbReference type="NCBIfam" id="TIGR00066">
    <property type="entry name" value="g_glut_trans"/>
    <property type="match status" value="1"/>
</dbReference>
<dbReference type="EMBL" id="JASHIF010000004">
    <property type="protein sequence ID" value="MDI9858895.1"/>
    <property type="molecule type" value="Genomic_DNA"/>
</dbReference>
<protein>
    <recommendedName>
        <fullName evidence="9">Glutathione hydrolase proenzyme</fullName>
        <ecNumber evidence="9">2.3.2.2</ecNumber>
        <ecNumber evidence="9">3.4.19.13</ecNumber>
    </recommendedName>
    <component>
        <recommendedName>
            <fullName evidence="9">Glutathione hydrolase large chain</fullName>
        </recommendedName>
    </component>
    <component>
        <recommendedName>
            <fullName evidence="9">Glutathione hydrolase small chain</fullName>
        </recommendedName>
    </component>
</protein>
<dbReference type="InterPro" id="IPR043138">
    <property type="entry name" value="GGT_lsub"/>
</dbReference>
<dbReference type="EC" id="3.4.19.13" evidence="9"/>
<keyword evidence="9" id="KW-0317">Glutathione biosynthesis</keyword>
<dbReference type="InterPro" id="IPR043137">
    <property type="entry name" value="GGT_ssub_C"/>
</dbReference>
<dbReference type="PANTHER" id="PTHR43199:SF1">
    <property type="entry name" value="GLUTATHIONE HYDROLASE PROENZYME"/>
    <property type="match status" value="1"/>
</dbReference>
<keyword evidence="10" id="KW-0732">Signal</keyword>
<evidence type="ECO:0000256" key="1">
    <source>
        <dbReference type="ARBA" id="ARBA00001049"/>
    </source>
</evidence>
<evidence type="ECO:0000256" key="7">
    <source>
        <dbReference type="ARBA" id="ARBA00023315"/>
    </source>
</evidence>
<dbReference type="EC" id="2.3.2.2" evidence="9"/>
<dbReference type="GO" id="GO:0103068">
    <property type="term" value="F:leukotriene C4 gamma-glutamyl transferase activity"/>
    <property type="evidence" value="ECO:0007669"/>
    <property type="project" value="UniProtKB-EC"/>
</dbReference>
<evidence type="ECO:0000256" key="5">
    <source>
        <dbReference type="ARBA" id="ARBA00022801"/>
    </source>
</evidence>
<evidence type="ECO:0000256" key="6">
    <source>
        <dbReference type="ARBA" id="ARBA00023145"/>
    </source>
</evidence>
<sequence>MKLKHIVLLSSTTLGLLWSCKTPAVQVTNTPSPISKPKENQGFYQFLNDDPNASPFVAKKEPVYGQNGMVAATHPEASKVGVEIMKKGGNAIDAAIATQFALAVVHPAAGNIGGGGFLVFRDKKGNTYTLDYREKAPEKASRDMYLDEKGNVKAGQPSWYGHLASGTPGSVDGLEQAHKRFGKLSWKQILQPAIDLAENGVALTAREARGLNRIKEDLLKYNPGKTYFIKADGTEWKEGELLIQKDLAKTLRRIQSEGRKGFYEGETAKLLLAEMNKGGGIITQKDLDNYHAVWRDAVVENYKGLKVITMPPPSSGGIALMQLLKYVENYPLKKWGWHSDSTTQVMIEAERRVFADRAKWLGDPDFVKVPQKELLSQEFLKQRWQDFNFDLATDSKKVSGGAIPGYESMETTHSSFADKEGNAVSITTTLNNSYGSKVIVAGGGFLLNDEMDDFSIKPGHPNSYGLVGNEANAIAPNKRMLSSMTPTIVEKDGKLFMILGTPGGSTIITSVFQVFLNVVEHDMNMQQAVDALRFHHQWLPDRTTFEEGGFTPQTLQKLLGRGYKMESQKNTIGRMDCILLLPNGQYEGGADVRADDTAVGY</sequence>
<reference evidence="11 12" key="1">
    <citation type="submission" date="2023-05" db="EMBL/GenBank/DDBJ databases">
        <title>Novel species of genus Flectobacillus isolated from stream in China.</title>
        <authorList>
            <person name="Lu H."/>
        </authorList>
    </citation>
    <scope>NUCLEOTIDE SEQUENCE [LARGE SCALE GENOMIC DNA]</scope>
    <source>
        <strain evidence="11 12">KCTC 42575</strain>
    </source>
</reference>
<dbReference type="RefSeq" id="WP_283344024.1">
    <property type="nucleotide sequence ID" value="NZ_JASHIF010000004.1"/>
</dbReference>
<evidence type="ECO:0000256" key="2">
    <source>
        <dbReference type="ARBA" id="ARBA00001089"/>
    </source>
</evidence>
<dbReference type="InterPro" id="IPR051792">
    <property type="entry name" value="GGT_bact"/>
</dbReference>
<evidence type="ECO:0000313" key="12">
    <source>
        <dbReference type="Proteomes" id="UP001236507"/>
    </source>
</evidence>
<keyword evidence="5 9" id="KW-0378">Hydrolase</keyword>
<keyword evidence="4 9" id="KW-0808">Transferase</keyword>
<keyword evidence="7 9" id="KW-0012">Acyltransferase</keyword>
<evidence type="ECO:0000313" key="11">
    <source>
        <dbReference type="EMBL" id="MDI9858895.1"/>
    </source>
</evidence>
<dbReference type="Gene3D" id="1.10.246.130">
    <property type="match status" value="1"/>
</dbReference>
<keyword evidence="6 9" id="KW-0865">Zymogen</keyword>
<comment type="PTM">
    <text evidence="9">Cleaved by autocatalysis into a large and a small subunit.</text>
</comment>
<feature type="signal peptide" evidence="10">
    <location>
        <begin position="1"/>
        <end position="24"/>
    </location>
</feature>
<dbReference type="Pfam" id="PF01019">
    <property type="entry name" value="G_glu_transpept"/>
    <property type="match status" value="1"/>
</dbReference>
<dbReference type="Proteomes" id="UP001236507">
    <property type="component" value="Unassembled WGS sequence"/>
</dbReference>
<comment type="similarity">
    <text evidence="3 9">Belongs to the gamma-glutamyltransferase family.</text>
</comment>
<comment type="caution">
    <text evidence="11">The sequence shown here is derived from an EMBL/GenBank/DDBJ whole genome shotgun (WGS) entry which is preliminary data.</text>
</comment>
<feature type="chain" id="PRO_5046351518" description="Glutathione hydrolase proenzyme" evidence="10">
    <location>
        <begin position="25"/>
        <end position="601"/>
    </location>
</feature>
<dbReference type="Gene3D" id="3.60.20.40">
    <property type="match status" value="1"/>
</dbReference>
<dbReference type="InterPro" id="IPR029055">
    <property type="entry name" value="Ntn_hydrolases_N"/>
</dbReference>
<dbReference type="PANTHER" id="PTHR43199">
    <property type="entry name" value="GLUTATHIONE HYDROLASE"/>
    <property type="match status" value="1"/>
</dbReference>
<dbReference type="SUPFAM" id="SSF56235">
    <property type="entry name" value="N-terminal nucleophile aminohydrolases (Ntn hydrolases)"/>
    <property type="match status" value="1"/>
</dbReference>
<comment type="catalytic activity">
    <reaction evidence="8 9">
        <text>an N-terminal (5-L-glutamyl)-[peptide] + an alpha-amino acid = 5-L-glutamyl amino acid + an N-terminal L-alpha-aminoacyl-[peptide]</text>
        <dbReference type="Rhea" id="RHEA:23904"/>
        <dbReference type="Rhea" id="RHEA-COMP:9780"/>
        <dbReference type="Rhea" id="RHEA-COMP:9795"/>
        <dbReference type="ChEBI" id="CHEBI:77644"/>
        <dbReference type="ChEBI" id="CHEBI:78597"/>
        <dbReference type="ChEBI" id="CHEBI:78599"/>
        <dbReference type="ChEBI" id="CHEBI:78608"/>
        <dbReference type="EC" id="2.3.2.2"/>
    </reaction>
</comment>
<name>A0ABT6Y5Q7_9BACT</name>
<comment type="catalytic activity">
    <reaction evidence="1 9">
        <text>an S-substituted glutathione + H2O = an S-substituted L-cysteinylglycine + L-glutamate</text>
        <dbReference type="Rhea" id="RHEA:59468"/>
        <dbReference type="ChEBI" id="CHEBI:15377"/>
        <dbReference type="ChEBI" id="CHEBI:29985"/>
        <dbReference type="ChEBI" id="CHEBI:90779"/>
        <dbReference type="ChEBI" id="CHEBI:143103"/>
        <dbReference type="EC" id="3.4.19.13"/>
    </reaction>
</comment>
<evidence type="ECO:0000256" key="10">
    <source>
        <dbReference type="SAM" id="SignalP"/>
    </source>
</evidence>
<evidence type="ECO:0000256" key="4">
    <source>
        <dbReference type="ARBA" id="ARBA00022679"/>
    </source>
</evidence>
<gene>
    <name evidence="11" type="primary">ggt</name>
    <name evidence="11" type="ORF">QM524_06730</name>
</gene>
<comment type="catalytic activity">
    <reaction evidence="2 9">
        <text>glutathione + H2O = L-cysteinylglycine + L-glutamate</text>
        <dbReference type="Rhea" id="RHEA:28807"/>
        <dbReference type="ChEBI" id="CHEBI:15377"/>
        <dbReference type="ChEBI" id="CHEBI:29985"/>
        <dbReference type="ChEBI" id="CHEBI:57925"/>
        <dbReference type="ChEBI" id="CHEBI:61694"/>
        <dbReference type="EC" id="3.4.19.13"/>
    </reaction>
</comment>
<dbReference type="PRINTS" id="PR01210">
    <property type="entry name" value="GGTRANSPTASE"/>
</dbReference>
<keyword evidence="12" id="KW-1185">Reference proteome</keyword>
<comment type="subunit">
    <text evidence="9">This enzyme consists of two polypeptide chains, which are synthesized in precursor form from a single polypeptide.</text>
</comment>
<accession>A0ABT6Y5Q7</accession>
<proteinExistence type="inferred from homology"/>